<dbReference type="AlphaFoldDB" id="A0AAV6EIT0"/>
<gene>
    <name evidence="1" type="ORF">F7P66_00700</name>
</gene>
<dbReference type="Proteomes" id="UP000423641">
    <property type="component" value="Unassembled WGS sequence"/>
</dbReference>
<protein>
    <submittedName>
        <fullName evidence="1">Uncharacterized protein</fullName>
    </submittedName>
</protein>
<organism evidence="1 2">
    <name type="scientific">Campylobacter hyointestinalis subsp. lawsonii</name>
    <dbReference type="NCBI Taxonomy" id="91353"/>
    <lineage>
        <taxon>Bacteria</taxon>
        <taxon>Pseudomonadati</taxon>
        <taxon>Campylobacterota</taxon>
        <taxon>Epsilonproteobacteria</taxon>
        <taxon>Campylobacterales</taxon>
        <taxon>Campylobacteraceae</taxon>
        <taxon>Campylobacter</taxon>
    </lineage>
</organism>
<dbReference type="EMBL" id="VZON01000001">
    <property type="protein sequence ID" value="KAB0614144.1"/>
    <property type="molecule type" value="Genomic_DNA"/>
</dbReference>
<reference evidence="1 2" key="1">
    <citation type="submission" date="2019-09" db="EMBL/GenBank/DDBJ databases">
        <title>Draft genome sequences of 48 bacterial type strains from the CCUG.</title>
        <authorList>
            <person name="Tunovic T."/>
            <person name="Pineiro-Iglesias B."/>
            <person name="Unosson C."/>
            <person name="Inganas E."/>
            <person name="Ohlen M."/>
            <person name="Cardew S."/>
            <person name="Jensie-Markopoulos S."/>
            <person name="Salva-Serra F."/>
            <person name="Jaen-Luchoro D."/>
            <person name="Karlsson R."/>
            <person name="Svensson-Stadler L."/>
            <person name="Chun J."/>
            <person name="Moore E."/>
        </authorList>
    </citation>
    <scope>NUCLEOTIDE SEQUENCE [LARGE SCALE GENOMIC DNA]</scope>
    <source>
        <strain evidence="1 2">CCUG 34538</strain>
    </source>
</reference>
<evidence type="ECO:0000313" key="2">
    <source>
        <dbReference type="Proteomes" id="UP000423641"/>
    </source>
</evidence>
<dbReference type="GeneID" id="56510442"/>
<dbReference type="RefSeq" id="WP_111999873.1">
    <property type="nucleotide sequence ID" value="NZ_CP053828.1"/>
</dbReference>
<evidence type="ECO:0000313" key="1">
    <source>
        <dbReference type="EMBL" id="KAB0614144.1"/>
    </source>
</evidence>
<accession>A0AAV6EIT0</accession>
<name>A0AAV6EIT0_CAMHY</name>
<sequence length="333" mass="37902">MDKIGNLATISSNLYDYNSHMDKIKNVVGNNANLDNSQDGIKPYKVSSKDVKLDLKLNLDEAQEEKLIKAFGYQKNSDGTYGYAQKFDIINGDLSMLSYQERVKLTGLNENRPLSGFTRYDADKVSIWGKITGLDPNFSKEEIKDLVDFIDESGGIAIEQIEALQYSPNSKNRILRTTPYTVEELASQNANSIISPWQIYELDGDLPYTISLLDSDLSVEDFKAQWAKHVINIRYGLDINDEDAKNAVNIFKELKAGTYQNKEDKVNLNDVQKDKDDEKKFTPIQGFSSDNKTYKDEAIERLKKLYEMIKSEFDNGKTELEILKQLAKLNLKV</sequence>
<comment type="caution">
    <text evidence="1">The sequence shown here is derived from an EMBL/GenBank/DDBJ whole genome shotgun (WGS) entry which is preliminary data.</text>
</comment>
<proteinExistence type="predicted"/>